<sequence length="248" mass="26757">MKSIEKDRYRRALEALLERMRPDADSINNQTRTSVGGDANQELSNAPFHLGDRGTDEFLFDMNTTLLENEEYLVNEVRAALVRINGDADGYGQCEHCSRSIAKERLEAIPYVRYCVKCADEAGSGAAANYNVGRPRSPSDTLAPEGEMNEFRGRDLDAPFSDLETDRDRRRSRSDQHAAGTPGGGGAHGGLAGSNDGNGDPNISELEDEMASGSSDLFDARDDDPDEPKSGRSGGAVGGTPANKRARS</sequence>
<dbReference type="Pfam" id="PF01258">
    <property type="entry name" value="zf-dskA_traR"/>
    <property type="match status" value="1"/>
</dbReference>
<dbReference type="PROSITE" id="PS01102">
    <property type="entry name" value="ZF_DKSA_1"/>
    <property type="match status" value="1"/>
</dbReference>
<evidence type="ECO:0000256" key="5">
    <source>
        <dbReference type="SAM" id="MobiDB-lite"/>
    </source>
</evidence>
<dbReference type="SUPFAM" id="SSF57716">
    <property type="entry name" value="Glucocorticoid receptor-like (DNA-binding domain)"/>
    <property type="match status" value="1"/>
</dbReference>
<dbReference type="AlphaFoldDB" id="A0A5K7XLW6"/>
<evidence type="ECO:0000256" key="3">
    <source>
        <dbReference type="ARBA" id="ARBA00022833"/>
    </source>
</evidence>
<dbReference type="PANTHER" id="PTHR33823">
    <property type="entry name" value="RNA POLYMERASE-BINDING TRANSCRIPTION FACTOR DKSA-RELATED"/>
    <property type="match status" value="1"/>
</dbReference>
<feature type="compositionally biased region" description="Gly residues" evidence="5">
    <location>
        <begin position="181"/>
        <end position="192"/>
    </location>
</feature>
<feature type="region of interest" description="Disordered" evidence="5">
    <location>
        <begin position="126"/>
        <end position="248"/>
    </location>
</feature>
<evidence type="ECO:0000256" key="1">
    <source>
        <dbReference type="ARBA" id="ARBA00022723"/>
    </source>
</evidence>
<dbReference type="InterPro" id="IPR000962">
    <property type="entry name" value="Znf_DskA_TraR"/>
</dbReference>
<reference evidence="8" key="1">
    <citation type="submission" date="2019-10" db="EMBL/GenBank/DDBJ databases">
        <title>Lacipirellula parvula gen. nov., sp. nov., representing a lineage of planctomycetes widespread in freshwater anoxic habitats, and description of the family Lacipirellulaceae.</title>
        <authorList>
            <person name="Dedysh S.N."/>
            <person name="Kulichevskaya I.S."/>
            <person name="Beletsky A.V."/>
            <person name="Rakitin A.L."/>
            <person name="Mardanov A.V."/>
            <person name="Ivanova A.A."/>
            <person name="Saltykova V.X."/>
            <person name="Rijpstra W.I.C."/>
            <person name="Sinninghe Damste J.S."/>
            <person name="Ravin N.V."/>
        </authorList>
    </citation>
    <scope>NUCLEOTIDE SEQUENCE [LARGE SCALE GENOMIC DNA]</scope>
    <source>
        <strain evidence="8">PX69</strain>
    </source>
</reference>
<dbReference type="Proteomes" id="UP000326837">
    <property type="component" value="Chromosome"/>
</dbReference>
<feature type="zinc finger region" description="dksA C4-type" evidence="4">
    <location>
        <begin position="94"/>
        <end position="118"/>
    </location>
</feature>
<dbReference type="PROSITE" id="PS51128">
    <property type="entry name" value="ZF_DKSA_2"/>
    <property type="match status" value="1"/>
</dbReference>
<dbReference type="RefSeq" id="WP_152100886.1">
    <property type="nucleotide sequence ID" value="NZ_AP021861.1"/>
</dbReference>
<feature type="domain" description="Zinc finger DksA/TraR C4-type" evidence="6">
    <location>
        <begin position="91"/>
        <end position="121"/>
    </location>
</feature>
<keyword evidence="2" id="KW-0863">Zinc-finger</keyword>
<organism evidence="7 8">
    <name type="scientific">Lacipirellula parvula</name>
    <dbReference type="NCBI Taxonomy" id="2650471"/>
    <lineage>
        <taxon>Bacteria</taxon>
        <taxon>Pseudomonadati</taxon>
        <taxon>Planctomycetota</taxon>
        <taxon>Planctomycetia</taxon>
        <taxon>Pirellulales</taxon>
        <taxon>Lacipirellulaceae</taxon>
        <taxon>Lacipirellula</taxon>
    </lineage>
</organism>
<evidence type="ECO:0000256" key="4">
    <source>
        <dbReference type="PROSITE-ProRule" id="PRU00510"/>
    </source>
</evidence>
<keyword evidence="1" id="KW-0479">Metal-binding</keyword>
<evidence type="ECO:0000313" key="7">
    <source>
        <dbReference type="EMBL" id="BBO35523.1"/>
    </source>
</evidence>
<dbReference type="Gene3D" id="1.20.120.910">
    <property type="entry name" value="DksA, coiled-coil domain"/>
    <property type="match status" value="1"/>
</dbReference>
<dbReference type="EMBL" id="AP021861">
    <property type="protein sequence ID" value="BBO35523.1"/>
    <property type="molecule type" value="Genomic_DNA"/>
</dbReference>
<dbReference type="KEGG" id="lpav:PLANPX_5135"/>
<evidence type="ECO:0000313" key="8">
    <source>
        <dbReference type="Proteomes" id="UP000326837"/>
    </source>
</evidence>
<evidence type="ECO:0000256" key="2">
    <source>
        <dbReference type="ARBA" id="ARBA00022771"/>
    </source>
</evidence>
<accession>A0A5K7XLW6</accession>
<dbReference type="PANTHER" id="PTHR33823:SF4">
    <property type="entry name" value="GENERAL STRESS PROTEIN 16O"/>
    <property type="match status" value="1"/>
</dbReference>
<keyword evidence="8" id="KW-1185">Reference proteome</keyword>
<dbReference type="InterPro" id="IPR020458">
    <property type="entry name" value="Znf_DskA_TraR_CS"/>
</dbReference>
<gene>
    <name evidence="7" type="ORF">PLANPX_5135</name>
</gene>
<evidence type="ECO:0000259" key="6">
    <source>
        <dbReference type="Pfam" id="PF01258"/>
    </source>
</evidence>
<dbReference type="GO" id="GO:0008270">
    <property type="term" value="F:zinc ion binding"/>
    <property type="evidence" value="ECO:0007669"/>
    <property type="project" value="UniProtKB-KW"/>
</dbReference>
<dbReference type="SUPFAM" id="SSF109635">
    <property type="entry name" value="DnaK suppressor protein DksA, alpha-hairpin domain"/>
    <property type="match status" value="1"/>
</dbReference>
<protein>
    <recommendedName>
        <fullName evidence="6">Zinc finger DksA/TraR C4-type domain-containing protein</fullName>
    </recommendedName>
</protein>
<proteinExistence type="predicted"/>
<feature type="compositionally biased region" description="Basic and acidic residues" evidence="5">
    <location>
        <begin position="164"/>
        <end position="176"/>
    </location>
</feature>
<keyword evidence="3" id="KW-0862">Zinc</keyword>
<dbReference type="InterPro" id="IPR037187">
    <property type="entry name" value="DnaK_N"/>
</dbReference>
<name>A0A5K7XLW6_9BACT</name>